<feature type="region of interest" description="Disordered" evidence="1">
    <location>
        <begin position="42"/>
        <end position="73"/>
    </location>
</feature>
<dbReference type="EMBL" id="JBHEZY010000005">
    <property type="protein sequence ID" value="MFC1432084.1"/>
    <property type="molecule type" value="Genomic_DNA"/>
</dbReference>
<accession>A0ABV6X1K4</accession>
<name>A0ABV6X1K4_9ACTN</name>
<comment type="caution">
    <text evidence="2">The sequence shown here is derived from an EMBL/GenBank/DDBJ whole genome shotgun (WGS) entry which is preliminary data.</text>
</comment>
<evidence type="ECO:0000313" key="3">
    <source>
        <dbReference type="Proteomes" id="UP001592530"/>
    </source>
</evidence>
<reference evidence="2 3" key="1">
    <citation type="submission" date="2024-09" db="EMBL/GenBank/DDBJ databases">
        <authorList>
            <person name="Lee S.D."/>
        </authorList>
    </citation>
    <scope>NUCLEOTIDE SEQUENCE [LARGE SCALE GENOMIC DNA]</scope>
    <source>
        <strain evidence="2 3">N1-3</strain>
    </source>
</reference>
<protein>
    <submittedName>
        <fullName evidence="2">Uncharacterized protein</fullName>
    </submittedName>
</protein>
<gene>
    <name evidence="2" type="ORF">ACEZDB_15665</name>
</gene>
<sequence length="73" mass="7493">MDEFNQGLVARVQAARRGVQEAVASHNPAAVSTAVDELEDALRSARENGLEVPPTGADDAAAARTEPTAGPVP</sequence>
<organism evidence="2 3">
    <name type="scientific">Streptacidiphilus alkalitolerans</name>
    <dbReference type="NCBI Taxonomy" id="3342712"/>
    <lineage>
        <taxon>Bacteria</taxon>
        <taxon>Bacillati</taxon>
        <taxon>Actinomycetota</taxon>
        <taxon>Actinomycetes</taxon>
        <taxon>Kitasatosporales</taxon>
        <taxon>Streptomycetaceae</taxon>
        <taxon>Streptacidiphilus</taxon>
    </lineage>
</organism>
<evidence type="ECO:0000256" key="1">
    <source>
        <dbReference type="SAM" id="MobiDB-lite"/>
    </source>
</evidence>
<dbReference type="Proteomes" id="UP001592530">
    <property type="component" value="Unassembled WGS sequence"/>
</dbReference>
<evidence type="ECO:0000313" key="2">
    <source>
        <dbReference type="EMBL" id="MFC1432084.1"/>
    </source>
</evidence>
<dbReference type="RefSeq" id="WP_380553488.1">
    <property type="nucleotide sequence ID" value="NZ_JBHEZY010000005.1"/>
</dbReference>
<proteinExistence type="predicted"/>